<evidence type="ECO:0000259" key="1">
    <source>
        <dbReference type="PROSITE" id="PS50105"/>
    </source>
</evidence>
<proteinExistence type="predicted"/>
<protein>
    <recommendedName>
        <fullName evidence="1">SAM domain-containing protein</fullName>
    </recommendedName>
</protein>
<dbReference type="Gene3D" id="1.10.150.50">
    <property type="entry name" value="Transcription Factor, Ets-1"/>
    <property type="match status" value="1"/>
</dbReference>
<sequence length="282" mass="31979">MEMVTNTLHVDQIARVSKRSSSPRILTHFVEGFVIQESNFPFTSGDDNEELTQDLNGNQNYENGDIEMDAGFEADSPSSNDEALNEVFLDDSSVGHCEQCGRLTENLHQRGPKRFCSTSCARRYSVSCSRKMVSFHSRSSRGRRHISVNQLASNRKSSYSVPMYYDHQAGPYMVDASIQVNEFDTVHPLNFDWTRSEVEPLWLYEHVKAAKWNVQEVATFVKSLNGCSEYADSFISQEIDGQALMLLREEHMVVAMHMKLGPALKIVASVNAMKREALKEHQ</sequence>
<dbReference type="Gene3D" id="3.30.60.160">
    <property type="match status" value="1"/>
</dbReference>
<dbReference type="EMBL" id="CALNXK010000036">
    <property type="protein sequence ID" value="CAH3121437.1"/>
    <property type="molecule type" value="Genomic_DNA"/>
</dbReference>
<dbReference type="InterPro" id="IPR013761">
    <property type="entry name" value="SAM/pointed_sf"/>
</dbReference>
<dbReference type="SMART" id="SM00454">
    <property type="entry name" value="SAM"/>
    <property type="match status" value="1"/>
</dbReference>
<name>A0ABN8NUL4_9CNID</name>
<keyword evidence="3" id="KW-1185">Reference proteome</keyword>
<evidence type="ECO:0000313" key="3">
    <source>
        <dbReference type="Proteomes" id="UP001159405"/>
    </source>
</evidence>
<dbReference type="Proteomes" id="UP001159405">
    <property type="component" value="Unassembled WGS sequence"/>
</dbReference>
<dbReference type="InterPro" id="IPR001660">
    <property type="entry name" value="SAM"/>
</dbReference>
<evidence type="ECO:0000313" key="2">
    <source>
        <dbReference type="EMBL" id="CAH3121437.1"/>
    </source>
</evidence>
<dbReference type="PANTHER" id="PTHR12247">
    <property type="entry name" value="POLYCOMB GROUP PROTEIN"/>
    <property type="match status" value="1"/>
</dbReference>
<accession>A0ABN8NUL4</accession>
<dbReference type="PROSITE" id="PS50105">
    <property type="entry name" value="SAM_DOMAIN"/>
    <property type="match status" value="1"/>
</dbReference>
<dbReference type="Pfam" id="PF21319">
    <property type="entry name" value="zf-FCS_1"/>
    <property type="match status" value="1"/>
</dbReference>
<dbReference type="CDD" id="cd09577">
    <property type="entry name" value="SAM_Ph1_2_3"/>
    <property type="match status" value="1"/>
</dbReference>
<dbReference type="InterPro" id="IPR050548">
    <property type="entry name" value="PcG_chromatin_remod_factors"/>
</dbReference>
<dbReference type="Pfam" id="PF00536">
    <property type="entry name" value="SAM_1"/>
    <property type="match status" value="1"/>
</dbReference>
<organism evidence="2 3">
    <name type="scientific">Porites lobata</name>
    <dbReference type="NCBI Taxonomy" id="104759"/>
    <lineage>
        <taxon>Eukaryota</taxon>
        <taxon>Metazoa</taxon>
        <taxon>Cnidaria</taxon>
        <taxon>Anthozoa</taxon>
        <taxon>Hexacorallia</taxon>
        <taxon>Scleractinia</taxon>
        <taxon>Fungiina</taxon>
        <taxon>Poritidae</taxon>
        <taxon>Porites</taxon>
    </lineage>
</organism>
<reference evidence="2 3" key="1">
    <citation type="submission" date="2022-05" db="EMBL/GenBank/DDBJ databases">
        <authorList>
            <consortium name="Genoscope - CEA"/>
            <person name="William W."/>
        </authorList>
    </citation>
    <scope>NUCLEOTIDE SEQUENCE [LARGE SCALE GENOMIC DNA]</scope>
</reference>
<dbReference type="SUPFAM" id="SSF47769">
    <property type="entry name" value="SAM/Pointed domain"/>
    <property type="match status" value="1"/>
</dbReference>
<dbReference type="InterPro" id="IPR038603">
    <property type="entry name" value="Znf_FCS_sf"/>
</dbReference>
<gene>
    <name evidence="2" type="ORF">PLOB_00028870</name>
</gene>
<comment type="caution">
    <text evidence="2">The sequence shown here is derived from an EMBL/GenBank/DDBJ whole genome shotgun (WGS) entry which is preliminary data.</text>
</comment>
<feature type="domain" description="SAM" evidence="1">
    <location>
        <begin position="212"/>
        <end position="276"/>
    </location>
</feature>
<dbReference type="PANTHER" id="PTHR12247:SF138">
    <property type="entry name" value="POLYHOMEOTIC DISTAL, ISOFORM A-RELATED"/>
    <property type="match status" value="1"/>
</dbReference>